<sequence length="102" mass="11898">MLNKSVGIQSPHIGMVWKFGEWSASSGVVLIMWSWFGITRSHGSLVVKVTDSWHACHEFEPRTTEDPPHRRGRCTLNMSRLKRPRGRPRRLTVVQNYEVRRQ</sequence>
<proteinExistence type="predicted"/>
<dbReference type="AlphaFoldDB" id="A0A8X6RYZ0"/>
<reference evidence="1" key="1">
    <citation type="submission" date="2020-08" db="EMBL/GenBank/DDBJ databases">
        <title>Multicomponent nature underlies the extraordinary mechanical properties of spider dragline silk.</title>
        <authorList>
            <person name="Kono N."/>
            <person name="Nakamura H."/>
            <person name="Mori M."/>
            <person name="Yoshida Y."/>
            <person name="Ohtoshi R."/>
            <person name="Malay A.D."/>
            <person name="Moran D.A.P."/>
            <person name="Tomita M."/>
            <person name="Numata K."/>
            <person name="Arakawa K."/>
        </authorList>
    </citation>
    <scope>NUCLEOTIDE SEQUENCE</scope>
</reference>
<name>A0A8X6RYZ0_TRICX</name>
<gene>
    <name evidence="1" type="ORF">TNCV_2840871</name>
</gene>
<organism evidence="1 2">
    <name type="scientific">Trichonephila clavipes</name>
    <name type="common">Golden silk orbweaver</name>
    <name type="synonym">Nephila clavipes</name>
    <dbReference type="NCBI Taxonomy" id="2585209"/>
    <lineage>
        <taxon>Eukaryota</taxon>
        <taxon>Metazoa</taxon>
        <taxon>Ecdysozoa</taxon>
        <taxon>Arthropoda</taxon>
        <taxon>Chelicerata</taxon>
        <taxon>Arachnida</taxon>
        <taxon>Araneae</taxon>
        <taxon>Araneomorphae</taxon>
        <taxon>Entelegynae</taxon>
        <taxon>Araneoidea</taxon>
        <taxon>Nephilidae</taxon>
        <taxon>Trichonephila</taxon>
    </lineage>
</organism>
<dbReference type="EMBL" id="BMAU01021198">
    <property type="protein sequence ID" value="GFX97527.1"/>
    <property type="molecule type" value="Genomic_DNA"/>
</dbReference>
<evidence type="ECO:0000313" key="1">
    <source>
        <dbReference type="EMBL" id="GFX97527.1"/>
    </source>
</evidence>
<comment type="caution">
    <text evidence="1">The sequence shown here is derived from an EMBL/GenBank/DDBJ whole genome shotgun (WGS) entry which is preliminary data.</text>
</comment>
<accession>A0A8X6RYZ0</accession>
<keyword evidence="2" id="KW-1185">Reference proteome</keyword>
<dbReference type="Proteomes" id="UP000887159">
    <property type="component" value="Unassembled WGS sequence"/>
</dbReference>
<evidence type="ECO:0000313" key="2">
    <source>
        <dbReference type="Proteomes" id="UP000887159"/>
    </source>
</evidence>
<protein>
    <submittedName>
        <fullName evidence="1">Uncharacterized protein</fullName>
    </submittedName>
</protein>